<sequence>MSIGVRVGSITSEVGAPSFFNSFFSTVKGLLEPDGAGSKFSVISNQFADGCIPANEVDQAIGALNLIRGEFAKFPPSSVIWDFDDRSKEPPWGNEISPAITSMENYFVTSTGRDLLDTLSEMFEYAKQKNSDVTIEEI</sequence>
<dbReference type="Pfam" id="PF15601">
    <property type="entry name" value="Imm70"/>
    <property type="match status" value="1"/>
</dbReference>
<proteinExistence type="predicted"/>
<comment type="caution">
    <text evidence="1">The sequence shown here is derived from an EMBL/GenBank/DDBJ whole genome shotgun (WGS) entry which is preliminary data.</text>
</comment>
<gene>
    <name evidence="1" type="ORF">PQR66_32265</name>
</gene>
<evidence type="ECO:0000313" key="1">
    <source>
        <dbReference type="EMBL" id="MFL9887737.1"/>
    </source>
</evidence>
<dbReference type="Proteomes" id="UP001629249">
    <property type="component" value="Unassembled WGS sequence"/>
</dbReference>
<accession>A0ABW8ZWU7</accession>
<dbReference type="EMBL" id="JAQQFN010000030">
    <property type="protein sequence ID" value="MFL9887737.1"/>
    <property type="molecule type" value="Genomic_DNA"/>
</dbReference>
<protein>
    <submittedName>
        <fullName evidence="1">Imm70 family immunity protein</fullName>
    </submittedName>
</protein>
<reference evidence="1 2" key="1">
    <citation type="journal article" date="2024" name="Chem. Sci.">
        <title>Discovery of megapolipeptins by genome mining of a Burkholderiales bacteria collection.</title>
        <authorList>
            <person name="Paulo B.S."/>
            <person name="Recchia M.J.J."/>
            <person name="Lee S."/>
            <person name="Fergusson C.H."/>
            <person name="Romanowski S.B."/>
            <person name="Hernandez A."/>
            <person name="Krull N."/>
            <person name="Liu D.Y."/>
            <person name="Cavanagh H."/>
            <person name="Bos A."/>
            <person name="Gray C.A."/>
            <person name="Murphy B.T."/>
            <person name="Linington R.G."/>
            <person name="Eustaquio A.S."/>
        </authorList>
    </citation>
    <scope>NUCLEOTIDE SEQUENCE [LARGE SCALE GENOMIC DNA]</scope>
    <source>
        <strain evidence="1 2">RL16-012-BIC-B</strain>
    </source>
</reference>
<evidence type="ECO:0000313" key="2">
    <source>
        <dbReference type="Proteomes" id="UP001629249"/>
    </source>
</evidence>
<dbReference type="InterPro" id="IPR028185">
    <property type="entry name" value="Imm70"/>
</dbReference>
<keyword evidence="2" id="KW-1185">Reference proteome</keyword>
<organism evidence="1 2">
    <name type="scientific">Paraburkholderia agricolaris</name>
    <dbReference type="NCBI Taxonomy" id="2152888"/>
    <lineage>
        <taxon>Bacteria</taxon>
        <taxon>Pseudomonadati</taxon>
        <taxon>Pseudomonadota</taxon>
        <taxon>Betaproteobacteria</taxon>
        <taxon>Burkholderiales</taxon>
        <taxon>Burkholderiaceae</taxon>
        <taxon>Paraburkholderia</taxon>
    </lineage>
</organism>
<name>A0ABW8ZWU7_9BURK</name>
<dbReference type="RefSeq" id="WP_408326070.1">
    <property type="nucleotide sequence ID" value="NZ_JAQQFH010000002.1"/>
</dbReference>